<keyword evidence="1" id="KW-0732">Signal</keyword>
<dbReference type="InterPro" id="IPR051057">
    <property type="entry name" value="PI-PLC_domain"/>
</dbReference>
<dbReference type="InterPro" id="IPR017946">
    <property type="entry name" value="PLC-like_Pdiesterase_TIM-brl"/>
</dbReference>
<accession>A0A420J8G0</accession>
<dbReference type="PANTHER" id="PTHR13593">
    <property type="match status" value="1"/>
</dbReference>
<dbReference type="Pfam" id="PF26146">
    <property type="entry name" value="PI-PLC_X"/>
    <property type="match status" value="2"/>
</dbReference>
<dbReference type="EMBL" id="MCBR01000720">
    <property type="protein sequence ID" value="RKF83075.1"/>
    <property type="molecule type" value="Genomic_DNA"/>
</dbReference>
<dbReference type="SUPFAM" id="SSF51695">
    <property type="entry name" value="PLC-like phosphodiesterases"/>
    <property type="match status" value="1"/>
</dbReference>
<dbReference type="GO" id="GO:0006629">
    <property type="term" value="P:lipid metabolic process"/>
    <property type="evidence" value="ECO:0007669"/>
    <property type="project" value="InterPro"/>
</dbReference>
<dbReference type="AlphaFoldDB" id="A0A420J8G0"/>
<dbReference type="Proteomes" id="UP000285405">
    <property type="component" value="Unassembled WGS sequence"/>
</dbReference>
<dbReference type="PANTHER" id="PTHR13593:SF146">
    <property type="entry name" value="PLC-LIKE PHOSPHODIESTERASE"/>
    <property type="match status" value="1"/>
</dbReference>
<gene>
    <name evidence="2" type="ORF">GcC1_007035</name>
</gene>
<reference evidence="2 3" key="1">
    <citation type="journal article" date="2018" name="BMC Genomics">
        <title>Comparative genome analyses reveal sequence features reflecting distinct modes of host-adaptation between dicot and monocot powdery mildew.</title>
        <authorList>
            <person name="Wu Y."/>
            <person name="Ma X."/>
            <person name="Pan Z."/>
            <person name="Kale S.D."/>
            <person name="Song Y."/>
            <person name="King H."/>
            <person name="Zhang Q."/>
            <person name="Presley C."/>
            <person name="Deng X."/>
            <person name="Wei C.I."/>
            <person name="Xiao S."/>
        </authorList>
    </citation>
    <scope>NUCLEOTIDE SEQUENCE [LARGE SCALE GENOMIC DNA]</scope>
    <source>
        <strain evidence="2">UCSC1</strain>
    </source>
</reference>
<evidence type="ECO:0000313" key="2">
    <source>
        <dbReference type="EMBL" id="RKF83075.1"/>
    </source>
</evidence>
<name>A0A420J8G0_9PEZI</name>
<feature type="chain" id="PRO_5019345399" evidence="1">
    <location>
        <begin position="20"/>
        <end position="322"/>
    </location>
</feature>
<protein>
    <submittedName>
        <fullName evidence="2">PI-PLC X domain-containing protein 1</fullName>
    </submittedName>
</protein>
<proteinExistence type="predicted"/>
<feature type="signal peptide" evidence="1">
    <location>
        <begin position="1"/>
        <end position="19"/>
    </location>
</feature>
<dbReference type="Gene3D" id="3.20.20.190">
    <property type="entry name" value="Phosphatidylinositol (PI) phosphodiesterase"/>
    <property type="match status" value="1"/>
</dbReference>
<dbReference type="OrthoDB" id="7984201at2759"/>
<evidence type="ECO:0000256" key="1">
    <source>
        <dbReference type="SAM" id="SignalP"/>
    </source>
</evidence>
<sequence length="322" mass="35146">MFFGLCIATICCFVGFVSSQGTCNGNAALCSRKYSNVTQVGTHDSAFVGEFVTQNQIMSVSEQLAAGVRFLQTQTHVKNGVLQMCHTSCDLEDAGTLVKYLSTIKDFIELNPNEVITILLTNGDRAPLPMFGAEMVNSGLAKYAFIPPKQLAIDEWPTLQELIKTGTPIVMFLDYGASSDQVPYILDEFKYFFETPFDVTDPNFSSCALDRPPASDGTNLMMVTEKSSLPFSYIVTNVIKNQLINHFLDRSILGGILIPDRDASPRTNAAIGAGSIGAHSDLCRQKWGRKPNMILIDYFGNGDALTAQNNINGLEAQPKGNL</sequence>
<comment type="caution">
    <text evidence="2">The sequence shown here is derived from an EMBL/GenBank/DDBJ whole genome shotgun (WGS) entry which is preliminary data.</text>
</comment>
<dbReference type="GO" id="GO:0008081">
    <property type="term" value="F:phosphoric diester hydrolase activity"/>
    <property type="evidence" value="ECO:0007669"/>
    <property type="project" value="InterPro"/>
</dbReference>
<evidence type="ECO:0000313" key="3">
    <source>
        <dbReference type="Proteomes" id="UP000285405"/>
    </source>
</evidence>
<organism evidence="2 3">
    <name type="scientific">Golovinomyces cichoracearum</name>
    <dbReference type="NCBI Taxonomy" id="62708"/>
    <lineage>
        <taxon>Eukaryota</taxon>
        <taxon>Fungi</taxon>
        <taxon>Dikarya</taxon>
        <taxon>Ascomycota</taxon>
        <taxon>Pezizomycotina</taxon>
        <taxon>Leotiomycetes</taxon>
        <taxon>Erysiphales</taxon>
        <taxon>Erysiphaceae</taxon>
        <taxon>Golovinomyces</taxon>
    </lineage>
</organism>